<proteinExistence type="predicted"/>
<dbReference type="InterPro" id="IPR008964">
    <property type="entry name" value="Invasin/intimin_cell_adhesion"/>
</dbReference>
<dbReference type="InterPro" id="IPR015919">
    <property type="entry name" value="Cadherin-like_sf"/>
</dbReference>
<evidence type="ECO:0000313" key="2">
    <source>
        <dbReference type="EMBL" id="CAB3845577.1"/>
    </source>
</evidence>
<gene>
    <name evidence="2" type="ORF">LMG3328_01507</name>
</gene>
<dbReference type="Gene3D" id="2.60.40.10">
    <property type="entry name" value="Immunoglobulins"/>
    <property type="match status" value="9"/>
</dbReference>
<dbReference type="InterPro" id="IPR013783">
    <property type="entry name" value="Ig-like_fold"/>
</dbReference>
<dbReference type="SUPFAM" id="SSF49373">
    <property type="entry name" value="Invasin/intimin cell-adhesion fragments"/>
    <property type="match status" value="1"/>
</dbReference>
<dbReference type="AlphaFoldDB" id="A0A6S7DF04"/>
<dbReference type="Gene3D" id="2.60.40.1080">
    <property type="match status" value="1"/>
</dbReference>
<accession>A0A6S7DF04</accession>
<feature type="domain" description="BIG2" evidence="1">
    <location>
        <begin position="79"/>
        <end position="118"/>
    </location>
</feature>
<dbReference type="Pfam" id="PF02368">
    <property type="entry name" value="Big_2"/>
    <property type="match status" value="1"/>
</dbReference>
<dbReference type="GO" id="GO:0016020">
    <property type="term" value="C:membrane"/>
    <property type="evidence" value="ECO:0007669"/>
    <property type="project" value="InterPro"/>
</dbReference>
<sequence>MKMSNPLQAAFKLVIHCLTGACFVLALSWSGVIFAAPRLDVVNVVIERISATPNLAFRDPAPLALRIAGVLANPASSDQPASKGAITYQSSDPAIARVAADGSVEAVAPGMVTITALQAADPPAYEAGSGSYQLSVIGDWAAVAALTSRTWLVGEPVEPFTPVGVTGAINGPLRYTITPALPAGLTFATDSGVLSGSATAESPLTAYTVRVSDAGASAPPIEATFTAGVAPALRVEVIHGDLTALANEPFTGTAPLAVVGGVGMLRYAVDPALPAGLAMDPATGAISGTPAAVSAAAIYTVTVADGASPAHTTTGTFTLAVNGMLAATPAAADQRVVAGDAVDFHPVTAAGGVGNLHYAVSPALPAGLQLDAATGAITGTASTASPATTYTVTVADEATPVHTTTGSFTLAVNGMLAATPAVEDRSFMASDTVDYLPMTAAGGVGNLHYAVSPTLPAGLRMDEATGVISGTATAASAAATYTVTVADEASPVHTTTGSFTLAINGVLAATPAVAAQTIVAGDAVDFRPVTATGGVGNLRYAVSPTLPAGLQLDAATGAISGTATTASPAATYTVTVIDGATPEHSIAASFSLGIAESLSVTTAATVAQIVVVGDSIDLTPVAAAGGAGTLRFGVTPPLPAGLTMNAATGAISGTPTAESKDTTYTVTVTDDAAHTATATFPLQINGGLTSNLFNASETHRVTDPVDYTPANTFGGVPPYQFSVTPTLPAGLSMDVATGAIKGIAAAPSPYTTYTYTVSDSAKPTTHSASGSFSLQIAAALAATVETQTLSVLATDTVNVTPVKAEGGLGLHRFSVQPDLPAGLKMDAVSGAIESVAGTPIAVSATREYTVTVVDSAEPRQTVTGRFSLGVAAGFVAAPAATPLPPMVLNQPLAASAAPVTVSGGVGAFTYGVSPSLPAGLSMDPATGEISGTPTAEQIDGSPDKYTVTVTDSATPMHTATARFGLVVYEPVVATVQEASKTYMLGDTVNFQPVKGTGAGGRPLKYRMNGGGLPVGMQIDPDTGIITGTANEVLGNDAYSVGVWDPAVAGVVAQGAFFNLDIRPELEVTLSTDVLIRSNEVADVSVDALAAVSGGVGNVTVTLKPASGTDTSLMKYITVSNGGATGRDPINIVVARHPETVTDPTAHIIGFFELTATDAAGHTTSEEVEIDWVGLMDGSTP</sequence>
<protein>
    <recommendedName>
        <fullName evidence="1">BIG2 domain-containing protein</fullName>
    </recommendedName>
</protein>
<dbReference type="InterPro" id="IPR003343">
    <property type="entry name" value="Big_2"/>
</dbReference>
<dbReference type="SUPFAM" id="SSF49313">
    <property type="entry name" value="Cadherin-like"/>
    <property type="match status" value="5"/>
</dbReference>
<reference evidence="2 3" key="1">
    <citation type="submission" date="2020-04" db="EMBL/GenBank/DDBJ databases">
        <authorList>
            <person name="De Canck E."/>
        </authorList>
    </citation>
    <scope>NUCLEOTIDE SEQUENCE [LARGE SCALE GENOMIC DNA]</scope>
    <source>
        <strain evidence="2 3">LMG 3328</strain>
    </source>
</reference>
<evidence type="ECO:0000259" key="1">
    <source>
        <dbReference type="Pfam" id="PF02368"/>
    </source>
</evidence>
<dbReference type="EMBL" id="CADILE010000003">
    <property type="protein sequence ID" value="CAB3845577.1"/>
    <property type="molecule type" value="Genomic_DNA"/>
</dbReference>
<dbReference type="Proteomes" id="UP000494122">
    <property type="component" value="Unassembled WGS sequence"/>
</dbReference>
<dbReference type="GO" id="GO:0005509">
    <property type="term" value="F:calcium ion binding"/>
    <property type="evidence" value="ECO:0007669"/>
    <property type="project" value="InterPro"/>
</dbReference>
<organism evidence="2 3">
    <name type="scientific">Achromobacter ruhlandii</name>
    <dbReference type="NCBI Taxonomy" id="72557"/>
    <lineage>
        <taxon>Bacteria</taxon>
        <taxon>Pseudomonadati</taxon>
        <taxon>Pseudomonadota</taxon>
        <taxon>Betaproteobacteria</taxon>
        <taxon>Burkholderiales</taxon>
        <taxon>Alcaligenaceae</taxon>
        <taxon>Achromobacter</taxon>
    </lineage>
</organism>
<name>A0A6S7DF04_9BURK</name>
<dbReference type="Pfam" id="PF05345">
    <property type="entry name" value="He_PIG"/>
    <property type="match status" value="9"/>
</dbReference>
<evidence type="ECO:0000313" key="3">
    <source>
        <dbReference type="Proteomes" id="UP000494122"/>
    </source>
</evidence>